<protein>
    <submittedName>
        <fullName evidence="4">Peptidase M23</fullName>
    </submittedName>
</protein>
<sequence length="414" mass="45100">MRDPRQNVGKQGGALWGAALLFFVVGAFGGGVAFGAEANPNNAQEAQSQLNALREELRALQQKAKSVAERRAEIERRLQIAETSAVILVRQLARLEAEAQRLEEQVAAAKRAWEAAQKQAQQSRQRLAHLVEALSLTVPHDPVVGGGPQVTTAVAERVREEAAAQVQGWIAQAEAQRAQAAKLAQALSQKQAALSAQRTELAKERARWEQLAEKRKVLHEALAETLANVEERRKALEADARALSQLVKRLEAEARRRAQEEARRRQAESKGGNIPEGDRATARAMVAQRGALPSPVAQGTLTATFGERRPEGGTWHGLFWSAPEGASVRAVADGVVAFADWLRGYGQLVILDHGQGLLTIYANLDAPLVDVGETVRKGETIGRVGRMEHFATSGLYFELRKGGKPVDPRPWLKQ</sequence>
<keyword evidence="5" id="KW-1185">Reference proteome</keyword>
<feature type="region of interest" description="Disordered" evidence="2">
    <location>
        <begin position="257"/>
        <end position="279"/>
    </location>
</feature>
<dbReference type="PANTHER" id="PTHR21666:SF270">
    <property type="entry name" value="MUREIN HYDROLASE ACTIVATOR ENVC"/>
    <property type="match status" value="1"/>
</dbReference>
<dbReference type="RefSeq" id="WP_119335282.1">
    <property type="nucleotide sequence ID" value="NZ_AP018558.1"/>
</dbReference>
<dbReference type="SUPFAM" id="SSF51261">
    <property type="entry name" value="Duplicated hybrid motif"/>
    <property type="match status" value="1"/>
</dbReference>
<reference evidence="4 5" key="1">
    <citation type="submission" date="2018-04" db="EMBL/GenBank/DDBJ databases">
        <title>Complete genome sequence of Hydrogenophilus thermoluteolus TH-1.</title>
        <authorList>
            <person name="Arai H."/>
        </authorList>
    </citation>
    <scope>NUCLEOTIDE SEQUENCE [LARGE SCALE GENOMIC DNA]</scope>
    <source>
        <strain evidence="4 5">TH-1</strain>
    </source>
</reference>
<evidence type="ECO:0000313" key="5">
    <source>
        <dbReference type="Proteomes" id="UP000262004"/>
    </source>
</evidence>
<dbReference type="InterPro" id="IPR016047">
    <property type="entry name" value="M23ase_b-sheet_dom"/>
</dbReference>
<feature type="domain" description="M23ase beta-sheet core" evidence="3">
    <location>
        <begin position="315"/>
        <end position="408"/>
    </location>
</feature>
<dbReference type="Gene3D" id="1.20.58.60">
    <property type="match status" value="1"/>
</dbReference>
<dbReference type="EMBL" id="AP018558">
    <property type="protein sequence ID" value="BBD77553.1"/>
    <property type="molecule type" value="Genomic_DNA"/>
</dbReference>
<evidence type="ECO:0000256" key="2">
    <source>
        <dbReference type="SAM" id="MobiDB-lite"/>
    </source>
</evidence>
<keyword evidence="1" id="KW-0175">Coiled coil</keyword>
<name>A0A2Z6DYJ7_HYDTE</name>
<dbReference type="InterPro" id="IPR011055">
    <property type="entry name" value="Dup_hybrid_motif"/>
</dbReference>
<proteinExistence type="predicted"/>
<feature type="compositionally biased region" description="Basic and acidic residues" evidence="2">
    <location>
        <begin position="257"/>
        <end position="268"/>
    </location>
</feature>
<evidence type="ECO:0000256" key="1">
    <source>
        <dbReference type="SAM" id="Coils"/>
    </source>
</evidence>
<dbReference type="GO" id="GO:0004222">
    <property type="term" value="F:metalloendopeptidase activity"/>
    <property type="evidence" value="ECO:0007669"/>
    <property type="project" value="TreeGrafter"/>
</dbReference>
<dbReference type="InterPro" id="IPR050570">
    <property type="entry name" value="Cell_wall_metabolism_enzyme"/>
</dbReference>
<dbReference type="KEGG" id="htl:HPTL_1289"/>
<dbReference type="Pfam" id="PF01551">
    <property type="entry name" value="Peptidase_M23"/>
    <property type="match status" value="1"/>
</dbReference>
<organism evidence="4 5">
    <name type="scientific">Hydrogenophilus thermoluteolus</name>
    <name type="common">Pseudomonas hydrogenothermophila</name>
    <dbReference type="NCBI Taxonomy" id="297"/>
    <lineage>
        <taxon>Bacteria</taxon>
        <taxon>Pseudomonadati</taxon>
        <taxon>Pseudomonadota</taxon>
        <taxon>Hydrogenophilia</taxon>
        <taxon>Hydrogenophilales</taxon>
        <taxon>Hydrogenophilaceae</taxon>
        <taxon>Hydrogenophilus</taxon>
    </lineage>
</organism>
<evidence type="ECO:0000313" key="4">
    <source>
        <dbReference type="EMBL" id="BBD77553.1"/>
    </source>
</evidence>
<dbReference type="OrthoDB" id="9809488at2"/>
<accession>A0A2Z6DYJ7</accession>
<feature type="coiled-coil region" evidence="1">
    <location>
        <begin position="43"/>
        <end position="119"/>
    </location>
</feature>
<dbReference type="CDD" id="cd12797">
    <property type="entry name" value="M23_peptidase"/>
    <property type="match status" value="1"/>
</dbReference>
<dbReference type="PANTHER" id="PTHR21666">
    <property type="entry name" value="PEPTIDASE-RELATED"/>
    <property type="match status" value="1"/>
</dbReference>
<gene>
    <name evidence="4" type="ORF">HPTL_1289</name>
</gene>
<dbReference type="Proteomes" id="UP000262004">
    <property type="component" value="Chromosome"/>
</dbReference>
<dbReference type="AlphaFoldDB" id="A0A2Z6DYJ7"/>
<evidence type="ECO:0000259" key="3">
    <source>
        <dbReference type="Pfam" id="PF01551"/>
    </source>
</evidence>
<dbReference type="Gene3D" id="2.70.70.10">
    <property type="entry name" value="Glucose Permease (Domain IIA)"/>
    <property type="match status" value="1"/>
</dbReference>